<proteinExistence type="predicted"/>
<dbReference type="EMBL" id="QSFW01000013">
    <property type="protein sequence ID" value="RHA86921.1"/>
    <property type="molecule type" value="Genomic_DNA"/>
</dbReference>
<protein>
    <submittedName>
        <fullName evidence="1">Uncharacterized protein</fullName>
    </submittedName>
</protein>
<reference evidence="1 2" key="1">
    <citation type="submission" date="2018-08" db="EMBL/GenBank/DDBJ databases">
        <title>A genome reference for cultivated species of the human gut microbiota.</title>
        <authorList>
            <person name="Zou Y."/>
            <person name="Xue W."/>
            <person name="Luo G."/>
        </authorList>
    </citation>
    <scope>NUCLEOTIDE SEQUENCE [LARGE SCALE GENOMIC DNA]</scope>
    <source>
        <strain evidence="1 2">AM42-23AC</strain>
    </source>
</reference>
<evidence type="ECO:0000313" key="2">
    <source>
        <dbReference type="Proteomes" id="UP000284990"/>
    </source>
</evidence>
<name>A0AA92UZS2_9BACT</name>
<comment type="caution">
    <text evidence="1">The sequence shown here is derived from an EMBL/GenBank/DDBJ whole genome shotgun (WGS) entry which is preliminary data.</text>
</comment>
<dbReference type="Proteomes" id="UP000284990">
    <property type="component" value="Unassembled WGS sequence"/>
</dbReference>
<dbReference type="RefSeq" id="WP_118190495.1">
    <property type="nucleotide sequence ID" value="NZ_QSFW01000013.1"/>
</dbReference>
<accession>A0AA92UZS2</accession>
<gene>
    <name evidence="1" type="ORF">DW916_06980</name>
</gene>
<organism evidence="1 2">
    <name type="scientific">Segatella copri</name>
    <dbReference type="NCBI Taxonomy" id="165179"/>
    <lineage>
        <taxon>Bacteria</taxon>
        <taxon>Pseudomonadati</taxon>
        <taxon>Bacteroidota</taxon>
        <taxon>Bacteroidia</taxon>
        <taxon>Bacteroidales</taxon>
        <taxon>Prevotellaceae</taxon>
        <taxon>Segatella</taxon>
    </lineage>
</organism>
<dbReference type="AlphaFoldDB" id="A0AA92UZS2"/>
<sequence>MAQKYIIGDIVMYKNRIHTIIDILASYGYELSYVRHPVSPVRLSRVPLTTEILEKNGWKNLYEKFFEKNVNDIRLTIEFSENIYVAINRIFIMKIHYVHELQHLLFGLGLNSEMEV</sequence>
<evidence type="ECO:0000313" key="1">
    <source>
        <dbReference type="EMBL" id="RHA86921.1"/>
    </source>
</evidence>